<dbReference type="Proteomes" id="UP001652583">
    <property type="component" value="Chromosome D3"/>
</dbReference>
<evidence type="ECO:0000256" key="5">
    <source>
        <dbReference type="ARBA" id="ARBA00022989"/>
    </source>
</evidence>
<keyword evidence="2" id="KW-1003">Cell membrane</keyword>
<evidence type="ECO:0000256" key="3">
    <source>
        <dbReference type="ARBA" id="ARBA00022553"/>
    </source>
</evidence>
<organism evidence="18 19">
    <name type="scientific">Acinonyx jubatus</name>
    <name type="common">Cheetah</name>
    <dbReference type="NCBI Taxonomy" id="32536"/>
    <lineage>
        <taxon>Eukaryota</taxon>
        <taxon>Metazoa</taxon>
        <taxon>Chordata</taxon>
        <taxon>Craniata</taxon>
        <taxon>Vertebrata</taxon>
        <taxon>Euteleostomi</taxon>
        <taxon>Mammalia</taxon>
        <taxon>Eutheria</taxon>
        <taxon>Laurasiatheria</taxon>
        <taxon>Carnivora</taxon>
        <taxon>Feliformia</taxon>
        <taxon>Felidae</taxon>
        <taxon>Felinae</taxon>
        <taxon>Acinonyx</taxon>
    </lineage>
</organism>
<keyword evidence="10" id="KW-0325">Glycoprotein</keyword>
<dbReference type="SUPFAM" id="SSF81321">
    <property type="entry name" value="Family A G protein-coupled receptor-like"/>
    <property type="match status" value="1"/>
</dbReference>
<dbReference type="InterPro" id="IPR000826">
    <property type="entry name" value="Formyl_rcpt-rel"/>
</dbReference>
<accession>A0ABM3NPY7</accession>
<dbReference type="PANTHER" id="PTHR24225:SF49">
    <property type="entry name" value="CHEMERIN-LIKE RECEPTOR 1"/>
    <property type="match status" value="1"/>
</dbReference>
<dbReference type="GeneID" id="106978234"/>
<sequence>MKATASGGRAGMQPQYCCPPEIAVCKHNSPGARLSSQDLHLQRLTSPSCFAWNVLEAPPHGIPPSWMTGLPALGIPRWVFTSTHLADEDVAPWARDLAPRLPGVPSCALGPIGQGPHWRALDTLTVNGEGPLRSEQMSRGHPWGTRDERMGDKDYNTSFSYDEEYSDDFEPIVVLEESSPLEGKVTRIFLVAVYSIVCFLGILGNGLVIVIATFKMKKTVNTVWFLNLAVADFLFNVFLPIHIAYTAMDYHWVFGTAMCKISNFLLIHNMYTSVFLLTVISFDRCISVLLPVWSQNHRGVRLACVACVVIWVLAFFLSSPSLVFRDTAHVHGKTSCFNNFSLSAAGSAPWLARSGLDPAGLSRHTVVTVTRFLCGFLVPVLIITACYFTIVCKLRRNRLAKTKKPFKIIVTIITTFFLCWCPYHTLYLLELRHATVPGSVFSLGLPLATAIAIANSCMNPILYVFVGQDFKKFKVALFSRLVNALSEDTGHSSYPSHRSFTKMSSINEKETSML</sequence>
<evidence type="ECO:0000256" key="2">
    <source>
        <dbReference type="ARBA" id="ARBA00022475"/>
    </source>
</evidence>
<dbReference type="Pfam" id="PF00001">
    <property type="entry name" value="7tm_1"/>
    <property type="match status" value="1"/>
</dbReference>
<gene>
    <name evidence="19" type="primary">CMKLR1</name>
</gene>
<feature type="transmembrane region" description="Helical" evidence="16">
    <location>
        <begin position="224"/>
        <end position="244"/>
    </location>
</feature>
<dbReference type="InterPro" id="IPR000276">
    <property type="entry name" value="GPCR_Rhodpsn"/>
</dbReference>
<keyword evidence="5 16" id="KW-1133">Transmembrane helix</keyword>
<evidence type="ECO:0000256" key="13">
    <source>
        <dbReference type="ARBA" id="ARBA00026211"/>
    </source>
</evidence>
<evidence type="ECO:0000256" key="14">
    <source>
        <dbReference type="ARBA" id="ARBA00030532"/>
    </source>
</evidence>
<keyword evidence="8" id="KW-1015">Disulfide bond</keyword>
<dbReference type="RefSeq" id="XP_053061489.1">
    <property type="nucleotide sequence ID" value="XM_053205514.1"/>
</dbReference>
<evidence type="ECO:0000259" key="17">
    <source>
        <dbReference type="PROSITE" id="PS50262"/>
    </source>
</evidence>
<evidence type="ECO:0000256" key="9">
    <source>
        <dbReference type="ARBA" id="ARBA00023170"/>
    </source>
</evidence>
<evidence type="ECO:0000256" key="12">
    <source>
        <dbReference type="ARBA" id="ARBA00025736"/>
    </source>
</evidence>
<evidence type="ECO:0000256" key="16">
    <source>
        <dbReference type="SAM" id="Phobius"/>
    </source>
</evidence>
<evidence type="ECO:0000256" key="8">
    <source>
        <dbReference type="ARBA" id="ARBA00023157"/>
    </source>
</evidence>
<keyword evidence="11 15" id="KW-0807">Transducer</keyword>
<feature type="transmembrane region" description="Helical" evidence="16">
    <location>
        <begin position="300"/>
        <end position="324"/>
    </location>
</feature>
<proteinExistence type="inferred from homology"/>
<keyword evidence="3" id="KW-0597">Phosphoprotein</keyword>
<evidence type="ECO:0000256" key="6">
    <source>
        <dbReference type="ARBA" id="ARBA00023040"/>
    </source>
</evidence>
<evidence type="ECO:0000313" key="18">
    <source>
        <dbReference type="Proteomes" id="UP001652583"/>
    </source>
</evidence>
<dbReference type="Gene3D" id="1.20.1070.10">
    <property type="entry name" value="Rhodopsin 7-helix transmembrane proteins"/>
    <property type="match status" value="1"/>
</dbReference>
<comment type="similarity">
    <text evidence="12">Belongs to the chemokine-like receptor (CMKLR) family.</text>
</comment>
<evidence type="ECO:0000313" key="19">
    <source>
        <dbReference type="RefSeq" id="XP_053061489.1"/>
    </source>
</evidence>
<reference evidence="19" key="1">
    <citation type="submission" date="2025-08" db="UniProtKB">
        <authorList>
            <consortium name="RefSeq"/>
        </authorList>
    </citation>
    <scope>IDENTIFICATION</scope>
    <source>
        <tissue evidence="19">Blood</tissue>
    </source>
</reference>
<dbReference type="PRINTS" id="PR01126">
    <property type="entry name" value="DEZORPHANR"/>
</dbReference>
<name>A0ABM3NPY7_ACIJB</name>
<feature type="domain" description="G-protein coupled receptors family 1 profile" evidence="17">
    <location>
        <begin position="204"/>
        <end position="463"/>
    </location>
</feature>
<keyword evidence="6 15" id="KW-0297">G-protein coupled receptor</keyword>
<feature type="transmembrane region" description="Helical" evidence="16">
    <location>
        <begin position="406"/>
        <end position="425"/>
    </location>
</feature>
<dbReference type="PROSITE" id="PS00237">
    <property type="entry name" value="G_PROTEIN_RECEP_F1_1"/>
    <property type="match status" value="1"/>
</dbReference>
<dbReference type="PANTHER" id="PTHR24225">
    <property type="entry name" value="CHEMOTACTIC RECEPTOR"/>
    <property type="match status" value="1"/>
</dbReference>
<evidence type="ECO:0000256" key="11">
    <source>
        <dbReference type="ARBA" id="ARBA00023224"/>
    </source>
</evidence>
<feature type="transmembrane region" description="Helical" evidence="16">
    <location>
        <begin position="445"/>
        <end position="466"/>
    </location>
</feature>
<comment type="similarity">
    <text evidence="15">Belongs to the G-protein coupled receptor 1 family.</text>
</comment>
<evidence type="ECO:0000256" key="1">
    <source>
        <dbReference type="ARBA" id="ARBA00004651"/>
    </source>
</evidence>
<evidence type="ECO:0000256" key="7">
    <source>
        <dbReference type="ARBA" id="ARBA00023136"/>
    </source>
</evidence>
<dbReference type="PRINTS" id="PR00237">
    <property type="entry name" value="GPCRRHODOPSN"/>
</dbReference>
<evidence type="ECO:0000256" key="10">
    <source>
        <dbReference type="ARBA" id="ARBA00023180"/>
    </source>
</evidence>
<dbReference type="InterPro" id="IPR002258">
    <property type="entry name" value="CML1"/>
</dbReference>
<keyword evidence="7 16" id="KW-0472">Membrane</keyword>
<protein>
    <recommendedName>
        <fullName evidence="13">Chemerin-like receptor 1</fullName>
    </recommendedName>
    <alternativeName>
        <fullName evidence="14">Chemokine-like receptor 1</fullName>
    </alternativeName>
</protein>
<feature type="transmembrane region" description="Helical" evidence="16">
    <location>
        <begin position="188"/>
        <end position="212"/>
    </location>
</feature>
<comment type="subcellular location">
    <subcellularLocation>
        <location evidence="1">Cell membrane</location>
        <topology evidence="1">Multi-pass membrane protein</topology>
    </subcellularLocation>
</comment>
<dbReference type="InterPro" id="IPR017452">
    <property type="entry name" value="GPCR_Rhodpsn_7TM"/>
</dbReference>
<keyword evidence="18" id="KW-1185">Reference proteome</keyword>
<keyword evidence="4 15" id="KW-0812">Transmembrane</keyword>
<evidence type="ECO:0000256" key="15">
    <source>
        <dbReference type="RuleBase" id="RU000688"/>
    </source>
</evidence>
<dbReference type="PROSITE" id="PS50262">
    <property type="entry name" value="G_PROTEIN_RECEP_F1_2"/>
    <property type="match status" value="1"/>
</dbReference>
<dbReference type="CDD" id="cd15116">
    <property type="entry name" value="7tmA_CMKLR1"/>
    <property type="match status" value="1"/>
</dbReference>
<feature type="transmembrane region" description="Helical" evidence="16">
    <location>
        <begin position="372"/>
        <end position="394"/>
    </location>
</feature>
<evidence type="ECO:0000256" key="4">
    <source>
        <dbReference type="ARBA" id="ARBA00022692"/>
    </source>
</evidence>
<keyword evidence="9 15" id="KW-0675">Receptor</keyword>